<gene>
    <name evidence="2" type="ORF">APUU_11243A</name>
</gene>
<organism evidence="2 3">
    <name type="scientific">Aspergillus puulaauensis</name>
    <dbReference type="NCBI Taxonomy" id="1220207"/>
    <lineage>
        <taxon>Eukaryota</taxon>
        <taxon>Fungi</taxon>
        <taxon>Dikarya</taxon>
        <taxon>Ascomycota</taxon>
        <taxon>Pezizomycotina</taxon>
        <taxon>Eurotiomycetes</taxon>
        <taxon>Eurotiomycetidae</taxon>
        <taxon>Eurotiales</taxon>
        <taxon>Aspergillaceae</taxon>
        <taxon>Aspergillus</taxon>
    </lineage>
</organism>
<evidence type="ECO:0000313" key="2">
    <source>
        <dbReference type="EMBL" id="BCS18415.1"/>
    </source>
</evidence>
<name>A0A7R8AI94_9EURO</name>
<dbReference type="RefSeq" id="XP_041550609.1">
    <property type="nucleotide sequence ID" value="XM_041696135.1"/>
</dbReference>
<proteinExistence type="predicted"/>
<evidence type="ECO:0000256" key="1">
    <source>
        <dbReference type="SAM" id="MobiDB-lite"/>
    </source>
</evidence>
<dbReference type="GeneID" id="64968420"/>
<dbReference type="Proteomes" id="UP000654913">
    <property type="component" value="Chromosome 1"/>
</dbReference>
<keyword evidence="3" id="KW-1185">Reference proteome</keyword>
<dbReference type="EMBL" id="AP024443">
    <property type="protein sequence ID" value="BCS18415.1"/>
    <property type="molecule type" value="Genomic_DNA"/>
</dbReference>
<protein>
    <submittedName>
        <fullName evidence="2">Uncharacterized protein</fullName>
    </submittedName>
</protein>
<dbReference type="PANTHER" id="PTHR40619">
    <property type="entry name" value="FUNGAL STAND N-TERMINAL GOODBYE DOMAIN-CONTAINING PROTEIN"/>
    <property type="match status" value="1"/>
</dbReference>
<accession>A0A7R8AI94</accession>
<dbReference type="KEGG" id="apuu:APUU_11243A"/>
<evidence type="ECO:0000313" key="3">
    <source>
        <dbReference type="Proteomes" id="UP000654913"/>
    </source>
</evidence>
<reference evidence="2" key="2">
    <citation type="submission" date="2021-02" db="EMBL/GenBank/DDBJ databases">
        <title>Aspergillus puulaauensis MK2 genome sequence.</title>
        <authorList>
            <person name="Futagami T."/>
            <person name="Mori K."/>
            <person name="Kadooka C."/>
            <person name="Tanaka T."/>
        </authorList>
    </citation>
    <scope>NUCLEOTIDE SEQUENCE</scope>
    <source>
        <strain evidence="2">MK2</strain>
    </source>
</reference>
<dbReference type="AlphaFoldDB" id="A0A7R8AI94"/>
<reference evidence="2" key="1">
    <citation type="submission" date="2021-01" db="EMBL/GenBank/DDBJ databases">
        <authorList>
            <consortium name="Aspergillus puulaauensis MK2 genome sequencing consortium"/>
            <person name="Kazuki M."/>
            <person name="Futagami T."/>
        </authorList>
    </citation>
    <scope>NUCLEOTIDE SEQUENCE</scope>
    <source>
        <strain evidence="2">MK2</strain>
    </source>
</reference>
<dbReference type="OrthoDB" id="5419927at2759"/>
<feature type="region of interest" description="Disordered" evidence="1">
    <location>
        <begin position="641"/>
        <end position="665"/>
    </location>
</feature>
<sequence>MEPPRASDVACTVRDFVVQRAPQYHEAFAVESTYDSQRGVFVARQPYNDLEDALTSYIKTWDIKWDVKSCTWDDVFDELQAAEDEYKRRGKGGQPAHLVRGALRRTGNNAADITPWLDIIPGEFGLSILSAGLKLVFSVRGPFPRTEAEMAALFNTEAQIAKQQAETREMILEAFRSIPDIIAGTEAKRCQFKRYSPLRDCAVNLYVKIIETIQQLIAKLNTSHTGHMGLQILGYSRKILRPTIRAEEIHGILNDMQGEVQRFQTCLDNIRDGIAIETNTKMSEALMQTKAVRETVSHTRTDVTYIRRHLDDVERKVQDTHVEREEMRRELQRIADGIDAQNSFLHALIDEKCQQMENLSLTNCFPFSNRVQPCPGMQNHPDTASFLSGEQLLQALNVYHMGPVNDLKDILRSEASFNDTAQIQAQQLLSSTRFHEWLSSSNPDLLLVNGNYDDHARTSPLSCLSAHLAIILSQKWNSTVIHFFCGQHDSRISPVVGPRGLLRSLITQLLHTDHSFNFNFIDTRPFANGIKQHEIRDLCWTLGQLIRQLPRGQGVLCLIENIGCFEREEWFSDLRDVVELLYRTTADPYLWPNLKVLITNATARTRIERELPREMLLSLSRDNPYSRRVITERTMLSDLQPRRRNDYQERMQTMGVYNDDSDEGF</sequence>
<dbReference type="PANTHER" id="PTHR40619:SF3">
    <property type="entry name" value="FUNGAL STAND N-TERMINAL GOODBYE DOMAIN-CONTAINING PROTEIN"/>
    <property type="match status" value="1"/>
</dbReference>